<keyword evidence="4" id="KW-0677">Repeat</keyword>
<evidence type="ECO:0000256" key="11">
    <source>
        <dbReference type="SAM" id="MobiDB-lite"/>
    </source>
</evidence>
<dbReference type="EMBL" id="OU015569">
    <property type="protein sequence ID" value="CAG5099067.1"/>
    <property type="molecule type" value="Genomic_DNA"/>
</dbReference>
<dbReference type="SUPFAM" id="SSF48403">
    <property type="entry name" value="Ankyrin repeat"/>
    <property type="match status" value="1"/>
</dbReference>
<dbReference type="PROSITE" id="PS50297">
    <property type="entry name" value="ANK_REP_REGION"/>
    <property type="match status" value="1"/>
</dbReference>
<gene>
    <name evidence="12" type="ORF">OKIOD_LOCUS7778</name>
</gene>
<evidence type="ECO:0000256" key="4">
    <source>
        <dbReference type="ARBA" id="ARBA00022737"/>
    </source>
</evidence>
<protein>
    <recommendedName>
        <fullName evidence="2">NF-kappa-B inhibitor-like protein 1</fullName>
    </recommendedName>
    <alternativeName>
        <fullName evidence="7">Inhibitor of kappa B-like protein</fullName>
    </alternativeName>
    <alternativeName>
        <fullName evidence="8">Nuclear factor of kappa light polypeptide gene enhancer in B-cells inhibitor-like 1</fullName>
    </alternativeName>
</protein>
<dbReference type="Pfam" id="PF12796">
    <property type="entry name" value="Ank_2"/>
    <property type="match status" value="1"/>
</dbReference>
<dbReference type="Proteomes" id="UP001158576">
    <property type="component" value="Chromosome XSR"/>
</dbReference>
<keyword evidence="13" id="KW-1185">Reference proteome</keyword>
<reference evidence="12 13" key="1">
    <citation type="submission" date="2021-04" db="EMBL/GenBank/DDBJ databases">
        <authorList>
            <person name="Bliznina A."/>
        </authorList>
    </citation>
    <scope>NUCLEOTIDE SEQUENCE [LARGE SCALE GENOMIC DNA]</scope>
</reference>
<evidence type="ECO:0000256" key="6">
    <source>
        <dbReference type="ARBA" id="ARBA00023242"/>
    </source>
</evidence>
<organism evidence="12 13">
    <name type="scientific">Oikopleura dioica</name>
    <name type="common">Tunicate</name>
    <dbReference type="NCBI Taxonomy" id="34765"/>
    <lineage>
        <taxon>Eukaryota</taxon>
        <taxon>Metazoa</taxon>
        <taxon>Chordata</taxon>
        <taxon>Tunicata</taxon>
        <taxon>Appendicularia</taxon>
        <taxon>Copelata</taxon>
        <taxon>Oikopleuridae</taxon>
        <taxon>Oikopleura</taxon>
    </lineage>
</organism>
<evidence type="ECO:0000313" key="12">
    <source>
        <dbReference type="EMBL" id="CAG5099067.1"/>
    </source>
</evidence>
<feature type="repeat" description="ANK" evidence="9">
    <location>
        <begin position="50"/>
        <end position="82"/>
    </location>
</feature>
<accession>A0ABN7SH86</accession>
<evidence type="ECO:0000256" key="2">
    <source>
        <dbReference type="ARBA" id="ARBA00014259"/>
    </source>
</evidence>
<dbReference type="InterPro" id="IPR036770">
    <property type="entry name" value="Ankyrin_rpt-contain_sf"/>
</dbReference>
<dbReference type="Gene3D" id="1.25.40.20">
    <property type="entry name" value="Ankyrin repeat-containing domain"/>
    <property type="match status" value="1"/>
</dbReference>
<evidence type="ECO:0000313" key="13">
    <source>
        <dbReference type="Proteomes" id="UP001158576"/>
    </source>
</evidence>
<name>A0ABN7SH86_OIKDI</name>
<dbReference type="PANTHER" id="PTHR15263:SF1">
    <property type="entry name" value="NF-KAPPA-B INHIBITOR-LIKE PROTEIN 1"/>
    <property type="match status" value="1"/>
</dbReference>
<keyword evidence="10" id="KW-0175">Coiled coil</keyword>
<comment type="subcellular location">
    <subcellularLocation>
        <location evidence="1">Nucleus</location>
    </subcellularLocation>
</comment>
<keyword evidence="3" id="KW-0597">Phosphoprotein</keyword>
<evidence type="ECO:0000256" key="8">
    <source>
        <dbReference type="ARBA" id="ARBA00030802"/>
    </source>
</evidence>
<evidence type="ECO:0000256" key="1">
    <source>
        <dbReference type="ARBA" id="ARBA00004123"/>
    </source>
</evidence>
<feature type="region of interest" description="Disordered" evidence="11">
    <location>
        <begin position="235"/>
        <end position="262"/>
    </location>
</feature>
<evidence type="ECO:0000256" key="10">
    <source>
        <dbReference type="SAM" id="Coils"/>
    </source>
</evidence>
<feature type="coiled-coil region" evidence="10">
    <location>
        <begin position="269"/>
        <end position="296"/>
    </location>
</feature>
<evidence type="ECO:0000256" key="7">
    <source>
        <dbReference type="ARBA" id="ARBA00030621"/>
    </source>
</evidence>
<sequence length="397" mass="45843">MPRSQNSKITSKKHDEKKIVTYVQNAGMLELKQYLKRHKNANLNFRVDARGRTVLHIAGILGDDGIIRTLLDFGADPKLVDTNGDTAAHLAAKWCARTENYANFKLVMTPFFKANPALAYLKNNDNESPQDLLNAGKLKAEKAAQEMKEAEDQREEVLAAREKKAKEDAEFKMKELEFAEKLQNANDEDNAGEDILFQQTEWLKEEIKETFDDWADRIAREYAEKRERFNRQNISGAGSKRTATGGIGANKRGKEGRRNRKERERLEYIDHKKRRVDNYIRAQEAAKEEKKIKQKEDYTQKVEAMRKGEDILAYQDIPWPCDGTIQDMVEVMLADAPLTEPQKYRKIIHRQQLIWHPDKFAQRTGGRLEPKDKDKILITVQHLSQALNKALEKCDYA</sequence>
<evidence type="ECO:0000256" key="9">
    <source>
        <dbReference type="PROSITE-ProRule" id="PRU00023"/>
    </source>
</evidence>
<dbReference type="InterPro" id="IPR002110">
    <property type="entry name" value="Ankyrin_rpt"/>
</dbReference>
<proteinExistence type="predicted"/>
<dbReference type="PROSITE" id="PS50088">
    <property type="entry name" value="ANK_REPEAT"/>
    <property type="match status" value="1"/>
</dbReference>
<keyword evidence="5 9" id="KW-0040">ANK repeat</keyword>
<keyword evidence="6" id="KW-0539">Nucleus</keyword>
<dbReference type="PANTHER" id="PTHR15263">
    <property type="entry name" value="I-KAPPA-B-LIKE PROTEIN IKBL"/>
    <property type="match status" value="1"/>
</dbReference>
<evidence type="ECO:0000256" key="5">
    <source>
        <dbReference type="ARBA" id="ARBA00023043"/>
    </source>
</evidence>
<feature type="coiled-coil region" evidence="10">
    <location>
        <begin position="133"/>
        <end position="182"/>
    </location>
</feature>
<evidence type="ECO:0000256" key="3">
    <source>
        <dbReference type="ARBA" id="ARBA00022553"/>
    </source>
</evidence>
<dbReference type="InterPro" id="IPR038753">
    <property type="entry name" value="NFKBIL1"/>
</dbReference>